<sequence>MNKDQNFCILNVKYEITEPGKDAGGTAKKTEIEHFFVAKKKDVLLEKIKTFENRLRNKKDKASSSLFDRIKKWFNAFLFKYKHSYNTLLRL</sequence>
<dbReference type="AlphaFoldDB" id="A0A4S3M063"/>
<name>A0A4S3M063_9FLAO</name>
<dbReference type="Proteomes" id="UP000305939">
    <property type="component" value="Unassembled WGS sequence"/>
</dbReference>
<protein>
    <submittedName>
        <fullName evidence="1">Uncharacterized protein</fullName>
    </submittedName>
</protein>
<comment type="caution">
    <text evidence="1">The sequence shown here is derived from an EMBL/GenBank/DDBJ whole genome shotgun (WGS) entry which is preliminary data.</text>
</comment>
<gene>
    <name evidence="1" type="ORF">E7Z59_06635</name>
</gene>
<dbReference type="OrthoDB" id="10000141at2"/>
<accession>A0A4S3M063</accession>
<keyword evidence="2" id="KW-1185">Reference proteome</keyword>
<organism evidence="1 2">
    <name type="scientific">Robertkochia marina</name>
    <dbReference type="NCBI Taxonomy" id="1227945"/>
    <lineage>
        <taxon>Bacteria</taxon>
        <taxon>Pseudomonadati</taxon>
        <taxon>Bacteroidota</taxon>
        <taxon>Flavobacteriia</taxon>
        <taxon>Flavobacteriales</taxon>
        <taxon>Flavobacteriaceae</taxon>
        <taxon>Robertkochia</taxon>
    </lineage>
</organism>
<dbReference type="EMBL" id="SSMC01000002">
    <property type="protein sequence ID" value="THD67333.1"/>
    <property type="molecule type" value="Genomic_DNA"/>
</dbReference>
<evidence type="ECO:0000313" key="1">
    <source>
        <dbReference type="EMBL" id="THD67333.1"/>
    </source>
</evidence>
<dbReference type="RefSeq" id="WP_136335540.1">
    <property type="nucleotide sequence ID" value="NZ_QXMP01000009.1"/>
</dbReference>
<proteinExistence type="predicted"/>
<reference evidence="1 2" key="1">
    <citation type="submission" date="2019-04" db="EMBL/GenBank/DDBJ databases">
        <title>Draft genome sequence of Robertkochia marina CC-AMO-30D.</title>
        <authorList>
            <person name="Hameed A."/>
            <person name="Lin S.-Y."/>
            <person name="Shahina M."/>
            <person name="Lai W.-A."/>
            <person name="Young C.-C."/>
        </authorList>
    </citation>
    <scope>NUCLEOTIDE SEQUENCE [LARGE SCALE GENOMIC DNA]</scope>
    <source>
        <strain evidence="1 2">CC-AMO-30D</strain>
    </source>
</reference>
<evidence type="ECO:0000313" key="2">
    <source>
        <dbReference type="Proteomes" id="UP000305939"/>
    </source>
</evidence>